<dbReference type="EMBL" id="CP036287">
    <property type="protein sequence ID" value="QDU65178.1"/>
    <property type="molecule type" value="Genomic_DNA"/>
</dbReference>
<organism evidence="2 3">
    <name type="scientific">Engelhardtia mirabilis</name>
    <dbReference type="NCBI Taxonomy" id="2528011"/>
    <lineage>
        <taxon>Bacteria</taxon>
        <taxon>Pseudomonadati</taxon>
        <taxon>Planctomycetota</taxon>
        <taxon>Planctomycetia</taxon>
        <taxon>Planctomycetia incertae sedis</taxon>
        <taxon>Engelhardtia</taxon>
    </lineage>
</organism>
<proteinExistence type="predicted"/>
<dbReference type="RefSeq" id="WP_419192011.1">
    <property type="nucleotide sequence ID" value="NZ_CP036287.1"/>
</dbReference>
<name>A0A518BDW4_9BACT</name>
<dbReference type="Proteomes" id="UP000316921">
    <property type="component" value="Chromosome"/>
</dbReference>
<accession>A0A518BDW4</accession>
<gene>
    <name evidence="2" type="ORF">Pla133_02420</name>
</gene>
<feature type="region of interest" description="Disordered" evidence="1">
    <location>
        <begin position="22"/>
        <end position="47"/>
    </location>
</feature>
<keyword evidence="3" id="KW-1185">Reference proteome</keyword>
<dbReference type="AlphaFoldDB" id="A0A518BDW4"/>
<reference evidence="2 3" key="1">
    <citation type="submission" date="2019-02" db="EMBL/GenBank/DDBJ databases">
        <title>Deep-cultivation of Planctomycetes and their phenomic and genomic characterization uncovers novel biology.</title>
        <authorList>
            <person name="Wiegand S."/>
            <person name="Jogler M."/>
            <person name="Boedeker C."/>
            <person name="Pinto D."/>
            <person name="Vollmers J."/>
            <person name="Rivas-Marin E."/>
            <person name="Kohn T."/>
            <person name="Peeters S.H."/>
            <person name="Heuer A."/>
            <person name="Rast P."/>
            <person name="Oberbeckmann S."/>
            <person name="Bunk B."/>
            <person name="Jeske O."/>
            <person name="Meyerdierks A."/>
            <person name="Storesund J.E."/>
            <person name="Kallscheuer N."/>
            <person name="Luecker S."/>
            <person name="Lage O.M."/>
            <person name="Pohl T."/>
            <person name="Merkel B.J."/>
            <person name="Hornburger P."/>
            <person name="Mueller R.-W."/>
            <person name="Bruemmer F."/>
            <person name="Labrenz M."/>
            <person name="Spormann A.M."/>
            <person name="Op den Camp H."/>
            <person name="Overmann J."/>
            <person name="Amann R."/>
            <person name="Jetten M.S.M."/>
            <person name="Mascher T."/>
            <person name="Medema M.H."/>
            <person name="Devos D.P."/>
            <person name="Kaster A.-K."/>
            <person name="Ovreas L."/>
            <person name="Rohde M."/>
            <person name="Galperin M.Y."/>
            <person name="Jogler C."/>
        </authorList>
    </citation>
    <scope>NUCLEOTIDE SEQUENCE [LARGE SCALE GENOMIC DNA]</scope>
    <source>
        <strain evidence="2 3">Pla133</strain>
    </source>
</reference>
<evidence type="ECO:0000313" key="2">
    <source>
        <dbReference type="EMBL" id="QDU65178.1"/>
    </source>
</evidence>
<evidence type="ECO:0000256" key="1">
    <source>
        <dbReference type="SAM" id="MobiDB-lite"/>
    </source>
</evidence>
<protein>
    <submittedName>
        <fullName evidence="2">Uncharacterized protein</fullName>
    </submittedName>
</protein>
<dbReference type="KEGG" id="pbap:Pla133_02420"/>
<evidence type="ECO:0000313" key="3">
    <source>
        <dbReference type="Proteomes" id="UP000316921"/>
    </source>
</evidence>
<sequence length="47" mass="4851">MLSGLCFLSGLLLTAPFQDGAEPHDAPAAQIEGEPLPSDLFPSLVPS</sequence>